<proteinExistence type="predicted"/>
<dbReference type="Proteomes" id="UP001418222">
    <property type="component" value="Unassembled WGS sequence"/>
</dbReference>
<organism evidence="2 3">
    <name type="scientific">Platanthera zijinensis</name>
    <dbReference type="NCBI Taxonomy" id="2320716"/>
    <lineage>
        <taxon>Eukaryota</taxon>
        <taxon>Viridiplantae</taxon>
        <taxon>Streptophyta</taxon>
        <taxon>Embryophyta</taxon>
        <taxon>Tracheophyta</taxon>
        <taxon>Spermatophyta</taxon>
        <taxon>Magnoliopsida</taxon>
        <taxon>Liliopsida</taxon>
        <taxon>Asparagales</taxon>
        <taxon>Orchidaceae</taxon>
        <taxon>Orchidoideae</taxon>
        <taxon>Orchideae</taxon>
        <taxon>Orchidinae</taxon>
        <taxon>Platanthera</taxon>
    </lineage>
</organism>
<reference evidence="2 3" key="1">
    <citation type="journal article" date="2022" name="Nat. Plants">
        <title>Genomes of leafy and leafless Platanthera orchids illuminate the evolution of mycoheterotrophy.</title>
        <authorList>
            <person name="Li M.H."/>
            <person name="Liu K.W."/>
            <person name="Li Z."/>
            <person name="Lu H.C."/>
            <person name="Ye Q.L."/>
            <person name="Zhang D."/>
            <person name="Wang J.Y."/>
            <person name="Li Y.F."/>
            <person name="Zhong Z.M."/>
            <person name="Liu X."/>
            <person name="Yu X."/>
            <person name="Liu D.K."/>
            <person name="Tu X.D."/>
            <person name="Liu B."/>
            <person name="Hao Y."/>
            <person name="Liao X.Y."/>
            <person name="Jiang Y.T."/>
            <person name="Sun W.H."/>
            <person name="Chen J."/>
            <person name="Chen Y.Q."/>
            <person name="Ai Y."/>
            <person name="Zhai J.W."/>
            <person name="Wu S.S."/>
            <person name="Zhou Z."/>
            <person name="Hsiao Y.Y."/>
            <person name="Wu W.L."/>
            <person name="Chen Y.Y."/>
            <person name="Lin Y.F."/>
            <person name="Hsu J.L."/>
            <person name="Li C.Y."/>
            <person name="Wang Z.W."/>
            <person name="Zhao X."/>
            <person name="Zhong W.Y."/>
            <person name="Ma X.K."/>
            <person name="Ma L."/>
            <person name="Huang J."/>
            <person name="Chen G.Z."/>
            <person name="Huang M.Z."/>
            <person name="Huang L."/>
            <person name="Peng D.H."/>
            <person name="Luo Y.B."/>
            <person name="Zou S.Q."/>
            <person name="Chen S.P."/>
            <person name="Lan S."/>
            <person name="Tsai W.C."/>
            <person name="Van de Peer Y."/>
            <person name="Liu Z.J."/>
        </authorList>
    </citation>
    <scope>NUCLEOTIDE SEQUENCE [LARGE SCALE GENOMIC DNA]</scope>
    <source>
        <strain evidence="2">Lor287</strain>
    </source>
</reference>
<gene>
    <name evidence="2" type="ORF">KSP39_PZI020075</name>
</gene>
<accession>A0AAP0AZG6</accession>
<evidence type="ECO:0000313" key="2">
    <source>
        <dbReference type="EMBL" id="KAK8921298.1"/>
    </source>
</evidence>
<evidence type="ECO:0008006" key="4">
    <source>
        <dbReference type="Google" id="ProtNLM"/>
    </source>
</evidence>
<feature type="compositionally biased region" description="Polar residues" evidence="1">
    <location>
        <begin position="13"/>
        <end position="31"/>
    </location>
</feature>
<evidence type="ECO:0000256" key="1">
    <source>
        <dbReference type="SAM" id="MobiDB-lite"/>
    </source>
</evidence>
<dbReference type="EMBL" id="JBBWWQ010000018">
    <property type="protein sequence ID" value="KAK8921298.1"/>
    <property type="molecule type" value="Genomic_DNA"/>
</dbReference>
<protein>
    <recommendedName>
        <fullName evidence="4">DUF659 domain-containing protein</fullName>
    </recommendedName>
</protein>
<dbReference type="PANTHER" id="PTHR32166">
    <property type="entry name" value="OSJNBA0013A04.12 PROTEIN"/>
    <property type="match status" value="1"/>
</dbReference>
<dbReference type="AlphaFoldDB" id="A0AAP0AZG6"/>
<evidence type="ECO:0000313" key="3">
    <source>
        <dbReference type="Proteomes" id="UP001418222"/>
    </source>
</evidence>
<keyword evidence="3" id="KW-1185">Reference proteome</keyword>
<feature type="compositionally biased region" description="Acidic residues" evidence="1">
    <location>
        <begin position="1"/>
        <end position="12"/>
    </location>
</feature>
<sequence length="254" mass="28720">MKAAIEIDEEQPQNEMGTSQNSRTGPSSGTVAQKRKEIFFEEKAHKHVRGSMDTFVRRTPKNVIDERWSKEASQTTLENRMRSEDERHKLRSYFARWAYESGVLFNALKSKRFHILVEAIGQYGPGFKPPSMHDYRVSLLKTEMEAIKEIKEKHQTAWRKYGCTLMSDGWTDKRGAGVGAGFPGLQVGAGIGAGCGIGFGFGYGLGRGIAYDESRRYSNIGKLFRGNANLPSHFQDLNVSFEVMYRMAMLLWMA</sequence>
<name>A0AAP0AZG6_9ASPA</name>
<dbReference type="PANTHER" id="PTHR32166:SF74">
    <property type="entry name" value="OS05G0256350 PROTEIN"/>
    <property type="match status" value="1"/>
</dbReference>
<comment type="caution">
    <text evidence="2">The sequence shown here is derived from an EMBL/GenBank/DDBJ whole genome shotgun (WGS) entry which is preliminary data.</text>
</comment>
<feature type="region of interest" description="Disordered" evidence="1">
    <location>
        <begin position="1"/>
        <end position="34"/>
    </location>
</feature>